<dbReference type="Pfam" id="PF19843">
    <property type="entry name" value="DUF6318"/>
    <property type="match status" value="1"/>
</dbReference>
<evidence type="ECO:0000313" key="3">
    <source>
        <dbReference type="EMBL" id="QEU11885.1"/>
    </source>
</evidence>
<dbReference type="RefSeq" id="WP_150333205.1">
    <property type="nucleotide sequence ID" value="NZ_CP044108.1"/>
</dbReference>
<feature type="compositionally biased region" description="Gly residues" evidence="1">
    <location>
        <begin position="38"/>
        <end position="47"/>
    </location>
</feature>
<protein>
    <recommendedName>
        <fullName evidence="2">DUF6318 domain-containing protein</fullName>
    </recommendedName>
</protein>
<keyword evidence="4" id="KW-1185">Reference proteome</keyword>
<gene>
    <name evidence="3" type="ORF">FOB48_05950</name>
</gene>
<evidence type="ECO:0000256" key="1">
    <source>
        <dbReference type="SAM" id="MobiDB-lite"/>
    </source>
</evidence>
<organism evidence="3 4">
    <name type="scientific">Dermabacter vaginalis</name>
    <dbReference type="NCBI Taxonomy" id="1630135"/>
    <lineage>
        <taxon>Bacteria</taxon>
        <taxon>Bacillati</taxon>
        <taxon>Actinomycetota</taxon>
        <taxon>Actinomycetes</taxon>
        <taxon>Micrococcales</taxon>
        <taxon>Dermabacteraceae</taxon>
        <taxon>Dermabacter</taxon>
    </lineage>
</organism>
<feature type="domain" description="DUF6318" evidence="2">
    <location>
        <begin position="76"/>
        <end position="199"/>
    </location>
</feature>
<feature type="region of interest" description="Disordered" evidence="1">
    <location>
        <begin position="25"/>
        <end position="65"/>
    </location>
</feature>
<proteinExistence type="predicted"/>
<dbReference type="Proteomes" id="UP000323865">
    <property type="component" value="Chromosome"/>
</dbReference>
<dbReference type="EMBL" id="CP044108">
    <property type="protein sequence ID" value="QEU11885.1"/>
    <property type="molecule type" value="Genomic_DNA"/>
</dbReference>
<dbReference type="InterPro" id="IPR046281">
    <property type="entry name" value="DUF6318"/>
</dbReference>
<evidence type="ECO:0000313" key="4">
    <source>
        <dbReference type="Proteomes" id="UP000323865"/>
    </source>
</evidence>
<sequence length="205" mass="21700">MAGALAIASAALTACNEDATPVIGPTPVAHTAPATGGSDAGGAGVGTGEAPERTDGLPPHNEALREPDGEMFEARHFATDEGAKATARYVIAALYYGYATGDTAPYESVVSLGACKACGETLAEMDRWRENKHFASVVGVTPGEISTDTTKDGYIVVRYQFTIEDLHPGSYGDSTEDQPTEQHTVKMTLDFSDGEWLVLHFDWLD</sequence>
<reference evidence="3 4" key="1">
    <citation type="submission" date="2019-09" db="EMBL/GenBank/DDBJ databases">
        <title>FDA dAtabase for Regulatory Grade micrObial Sequences (FDA-ARGOS): Supporting development and validation of Infectious Disease Dx tests.</title>
        <authorList>
            <person name="Sciortino C."/>
            <person name="Tallon L."/>
            <person name="Sadzewicz L."/>
            <person name="Vavikolanu K."/>
            <person name="Mehta A."/>
            <person name="Aluvathingal J."/>
            <person name="Nadendla S."/>
            <person name="Nandy P."/>
            <person name="Geyer C."/>
            <person name="Yan Y."/>
            <person name="Sichtig H."/>
        </authorList>
    </citation>
    <scope>NUCLEOTIDE SEQUENCE [LARGE SCALE GENOMIC DNA]</scope>
    <source>
        <strain evidence="3 4">FDAARGOS_640</strain>
    </source>
</reference>
<accession>A0ABX6A6X4</accession>
<evidence type="ECO:0000259" key="2">
    <source>
        <dbReference type="Pfam" id="PF19843"/>
    </source>
</evidence>
<name>A0ABX6A6X4_9MICO</name>